<keyword evidence="1" id="KW-0812">Transmembrane</keyword>
<comment type="caution">
    <text evidence="2">The sequence shown here is derived from an EMBL/GenBank/DDBJ whole genome shotgun (WGS) entry which is preliminary data.</text>
</comment>
<keyword evidence="1" id="KW-1133">Transmembrane helix</keyword>
<dbReference type="Proteomes" id="UP000230922">
    <property type="component" value="Unassembled WGS sequence"/>
</dbReference>
<feature type="transmembrane region" description="Helical" evidence="1">
    <location>
        <begin position="86"/>
        <end position="104"/>
    </location>
</feature>
<feature type="transmembrane region" description="Helical" evidence="1">
    <location>
        <begin position="32"/>
        <end position="50"/>
    </location>
</feature>
<dbReference type="AlphaFoldDB" id="A0A2H0VBW9"/>
<feature type="transmembrane region" description="Helical" evidence="1">
    <location>
        <begin position="169"/>
        <end position="188"/>
    </location>
</feature>
<name>A0A2H0VBW9_9BACT</name>
<feature type="transmembrane region" description="Helical" evidence="1">
    <location>
        <begin position="140"/>
        <end position="157"/>
    </location>
</feature>
<evidence type="ECO:0008006" key="4">
    <source>
        <dbReference type="Google" id="ProtNLM"/>
    </source>
</evidence>
<feature type="transmembrane region" description="Helical" evidence="1">
    <location>
        <begin position="194"/>
        <end position="213"/>
    </location>
</feature>
<evidence type="ECO:0000313" key="3">
    <source>
        <dbReference type="Proteomes" id="UP000230922"/>
    </source>
</evidence>
<sequence>MNKYHKIISIVIAILYVVLMQIFSYPQPVFRFLLPIFLLFLGLVSLYNYLYLKKLNRYNPWVLIRPALVLAAMAGIFFIVPSEFFRSLALILSVVVIFFSESFLENFSEQVLTNEILFILFGLLLTLSAISQFFPGYKMVTLLGVFAAVALSARCFFEFVPATQNGKTLSGIILGLFGAQFFWALTLLPFHFSVIGIILFNLIYFFFIMNYYHIFNILSFKRLQFHLLLIMAASGIVLVSTPWRII</sequence>
<feature type="transmembrane region" description="Helical" evidence="1">
    <location>
        <begin position="225"/>
        <end position="245"/>
    </location>
</feature>
<feature type="transmembrane region" description="Helical" evidence="1">
    <location>
        <begin position="62"/>
        <end position="80"/>
    </location>
</feature>
<feature type="transmembrane region" description="Helical" evidence="1">
    <location>
        <begin position="7"/>
        <end position="26"/>
    </location>
</feature>
<feature type="transmembrane region" description="Helical" evidence="1">
    <location>
        <begin position="116"/>
        <end position="134"/>
    </location>
</feature>
<keyword evidence="1" id="KW-0472">Membrane</keyword>
<accession>A0A2H0VBW9</accession>
<evidence type="ECO:0000256" key="1">
    <source>
        <dbReference type="SAM" id="Phobius"/>
    </source>
</evidence>
<proteinExistence type="predicted"/>
<reference evidence="3" key="1">
    <citation type="submission" date="2017-09" db="EMBL/GenBank/DDBJ databases">
        <title>Depth-based differentiation of microbial function through sediment-hosted aquifers and enrichment of novel symbionts in the deep terrestrial subsurface.</title>
        <authorList>
            <person name="Probst A.J."/>
            <person name="Ladd B."/>
            <person name="Jarett J.K."/>
            <person name="Geller-Mcgrath D.E."/>
            <person name="Sieber C.M.K."/>
            <person name="Emerson J.B."/>
            <person name="Anantharaman K."/>
            <person name="Thomas B.C."/>
            <person name="Malmstrom R."/>
            <person name="Stieglmeier M."/>
            <person name="Klingl A."/>
            <person name="Woyke T."/>
            <person name="Ryan C.M."/>
            <person name="Banfield J.F."/>
        </authorList>
    </citation>
    <scope>NUCLEOTIDE SEQUENCE [LARGE SCALE GENOMIC DNA]</scope>
</reference>
<dbReference type="EMBL" id="PFAK01000003">
    <property type="protein sequence ID" value="PIR96602.1"/>
    <property type="molecule type" value="Genomic_DNA"/>
</dbReference>
<gene>
    <name evidence="2" type="ORF">COT92_00210</name>
</gene>
<protein>
    <recommendedName>
        <fullName evidence="4">DUF2339 domain-containing protein</fullName>
    </recommendedName>
</protein>
<organism evidence="2 3">
    <name type="scientific">Candidatus Doudnabacteria bacterium CG10_big_fil_rev_8_21_14_0_10_42_18</name>
    <dbReference type="NCBI Taxonomy" id="1974552"/>
    <lineage>
        <taxon>Bacteria</taxon>
        <taxon>Candidatus Doudnaibacteriota</taxon>
    </lineage>
</organism>
<evidence type="ECO:0000313" key="2">
    <source>
        <dbReference type="EMBL" id="PIR96602.1"/>
    </source>
</evidence>